<dbReference type="Gene3D" id="1.20.140.160">
    <property type="match status" value="1"/>
</dbReference>
<accession>A0A6L7EQL4</accession>
<dbReference type="SUPFAM" id="SSF88946">
    <property type="entry name" value="Sigma2 domain of RNA polymerase sigma factors"/>
    <property type="match status" value="1"/>
</dbReference>
<keyword evidence="1" id="KW-0805">Transcription regulation</keyword>
<gene>
    <name evidence="8" type="ORF">GRQ65_00050</name>
</gene>
<dbReference type="GO" id="GO:0003899">
    <property type="term" value="F:DNA-directed RNA polymerase activity"/>
    <property type="evidence" value="ECO:0007669"/>
    <property type="project" value="InterPro"/>
</dbReference>
<dbReference type="Pfam" id="PF04539">
    <property type="entry name" value="Sigma70_r3"/>
    <property type="match status" value="1"/>
</dbReference>
<evidence type="ECO:0000256" key="4">
    <source>
        <dbReference type="ARBA" id="ARBA00023163"/>
    </source>
</evidence>
<comment type="caution">
    <text evidence="8">The sequence shown here is derived from an EMBL/GenBank/DDBJ whole genome shotgun (WGS) entry which is preliminary data.</text>
</comment>
<evidence type="ECO:0000313" key="8">
    <source>
        <dbReference type="EMBL" id="MXG87938.1"/>
    </source>
</evidence>
<evidence type="ECO:0000313" key="9">
    <source>
        <dbReference type="Proteomes" id="UP000473325"/>
    </source>
</evidence>
<feature type="domain" description="RNA polymerase sigma-70 region 2" evidence="6">
    <location>
        <begin position="35"/>
        <end position="107"/>
    </location>
</feature>
<feature type="domain" description="RNA polymerase sigma-70 region 3" evidence="5">
    <location>
        <begin position="116"/>
        <end position="185"/>
    </location>
</feature>
<dbReference type="InterPro" id="IPR007624">
    <property type="entry name" value="RNA_pol_sigma70_r3"/>
</dbReference>
<evidence type="ECO:0000256" key="2">
    <source>
        <dbReference type="ARBA" id="ARBA00023082"/>
    </source>
</evidence>
<organism evidence="8 9">
    <name type="scientific">Nocardioides flavescens</name>
    <dbReference type="NCBI Taxonomy" id="2691959"/>
    <lineage>
        <taxon>Bacteria</taxon>
        <taxon>Bacillati</taxon>
        <taxon>Actinomycetota</taxon>
        <taxon>Actinomycetes</taxon>
        <taxon>Propionibacteriales</taxon>
        <taxon>Nocardioidaceae</taxon>
        <taxon>Nocardioides</taxon>
    </lineage>
</organism>
<dbReference type="Proteomes" id="UP000473325">
    <property type="component" value="Unassembled WGS sequence"/>
</dbReference>
<name>A0A6L7EQL4_9ACTN</name>
<proteinExistence type="predicted"/>
<dbReference type="SUPFAM" id="SSF88659">
    <property type="entry name" value="Sigma3 and sigma4 domains of RNA polymerase sigma factors"/>
    <property type="match status" value="2"/>
</dbReference>
<dbReference type="InterPro" id="IPR013325">
    <property type="entry name" value="RNA_pol_sigma_r2"/>
</dbReference>
<evidence type="ECO:0000256" key="3">
    <source>
        <dbReference type="ARBA" id="ARBA00023125"/>
    </source>
</evidence>
<keyword evidence="9" id="KW-1185">Reference proteome</keyword>
<feature type="domain" description="RNA polymerase sigma-70 region 4" evidence="7">
    <location>
        <begin position="201"/>
        <end position="249"/>
    </location>
</feature>
<keyword evidence="2" id="KW-0731">Sigma factor</keyword>
<dbReference type="InterPro" id="IPR012845">
    <property type="entry name" value="RNA_pol_sigma_FliA_WhiG"/>
</dbReference>
<dbReference type="InterPro" id="IPR013324">
    <property type="entry name" value="RNA_pol_sigma_r3/r4-like"/>
</dbReference>
<dbReference type="EMBL" id="WUEK01000001">
    <property type="protein sequence ID" value="MXG87938.1"/>
    <property type="molecule type" value="Genomic_DNA"/>
</dbReference>
<evidence type="ECO:0000259" key="7">
    <source>
        <dbReference type="Pfam" id="PF04545"/>
    </source>
</evidence>
<dbReference type="GO" id="GO:0003677">
    <property type="term" value="F:DNA binding"/>
    <property type="evidence" value="ECO:0007669"/>
    <property type="project" value="UniProtKB-KW"/>
</dbReference>
<dbReference type="PANTHER" id="PTHR30385:SF7">
    <property type="entry name" value="RNA POLYMERASE SIGMA FACTOR FLIA"/>
    <property type="match status" value="1"/>
</dbReference>
<dbReference type="Pfam" id="PF04542">
    <property type="entry name" value="Sigma70_r2"/>
    <property type="match status" value="1"/>
</dbReference>
<sequence>MALVIPQPTPSPVHPAGERSLHLAPSNDDLVVEQLVREHLPLVGYIVRETLARVPSHVDRDDLHSAGCSALFRAAQTWEEERGIPFSRYASRRIRGAMLDELRTVDWASRSVRRKGREIESARATLAATLRTAPDDAQVAASLGISVAEVEQSDEDVARASVLSLDAADEHGTASDGLAATEPSPDALVEHRERLQYLVEAVAELPERLRAVVQGYFLDERPMTEIAVELGITESRVSQIRAEALVLLRDALNSALEPELVRPAARPGGAAARRREAYFSAVADRHASRYVARRAAWQQPAGQLDSIA</sequence>
<dbReference type="NCBIfam" id="TIGR02479">
    <property type="entry name" value="FliA_WhiG"/>
    <property type="match status" value="1"/>
</dbReference>
<dbReference type="CDD" id="cd06171">
    <property type="entry name" value="Sigma70_r4"/>
    <property type="match status" value="1"/>
</dbReference>
<keyword evidence="4" id="KW-0804">Transcription</keyword>
<dbReference type="InterPro" id="IPR014284">
    <property type="entry name" value="RNA_pol_sigma-70_dom"/>
</dbReference>
<reference evidence="8 9" key="1">
    <citation type="submission" date="2019-12" db="EMBL/GenBank/DDBJ databases">
        <authorList>
            <person name="Kun Z."/>
        </authorList>
    </citation>
    <scope>NUCLEOTIDE SEQUENCE [LARGE SCALE GENOMIC DNA]</scope>
    <source>
        <strain evidence="8 9">YIM 123512</strain>
    </source>
</reference>
<evidence type="ECO:0000256" key="1">
    <source>
        <dbReference type="ARBA" id="ARBA00023015"/>
    </source>
</evidence>
<dbReference type="InterPro" id="IPR007630">
    <property type="entry name" value="RNA_pol_sigma70_r4"/>
</dbReference>
<evidence type="ECO:0000259" key="6">
    <source>
        <dbReference type="Pfam" id="PF04542"/>
    </source>
</evidence>
<protein>
    <submittedName>
        <fullName evidence="8">FliA/WhiG family RNA polymerase sigma factor</fullName>
    </submittedName>
</protein>
<dbReference type="NCBIfam" id="TIGR02937">
    <property type="entry name" value="sigma70-ECF"/>
    <property type="match status" value="1"/>
</dbReference>
<dbReference type="Pfam" id="PF04545">
    <property type="entry name" value="Sigma70_r4"/>
    <property type="match status" value="1"/>
</dbReference>
<dbReference type="Gene3D" id="1.10.1740.10">
    <property type="match status" value="1"/>
</dbReference>
<dbReference type="GO" id="GO:0006352">
    <property type="term" value="P:DNA-templated transcription initiation"/>
    <property type="evidence" value="ECO:0007669"/>
    <property type="project" value="InterPro"/>
</dbReference>
<keyword evidence="3" id="KW-0238">DNA-binding</keyword>
<dbReference type="PANTHER" id="PTHR30385">
    <property type="entry name" value="SIGMA FACTOR F FLAGELLAR"/>
    <property type="match status" value="1"/>
</dbReference>
<dbReference type="AlphaFoldDB" id="A0A6L7EQL4"/>
<evidence type="ECO:0000259" key="5">
    <source>
        <dbReference type="Pfam" id="PF04539"/>
    </source>
</evidence>
<dbReference type="InterPro" id="IPR007627">
    <property type="entry name" value="RNA_pol_sigma70_r2"/>
</dbReference>
<dbReference type="GO" id="GO:0016987">
    <property type="term" value="F:sigma factor activity"/>
    <property type="evidence" value="ECO:0007669"/>
    <property type="project" value="UniProtKB-KW"/>
</dbReference>